<dbReference type="OMA" id="MRFHEAR"/>
<dbReference type="HOGENOM" id="CLU_2125056_0_0_1"/>
<dbReference type="AlphaFoldDB" id="A0A0E0FGB5"/>
<dbReference type="EnsemblPlants" id="ONIVA01G03730.1">
    <property type="protein sequence ID" value="ONIVA01G03730.1"/>
    <property type="gene ID" value="ONIVA01G03730"/>
</dbReference>
<dbReference type="Gramene" id="ONIVA01G03730.1">
    <property type="protein sequence ID" value="ONIVA01G03730.1"/>
    <property type="gene ID" value="ONIVA01G03730"/>
</dbReference>
<proteinExistence type="predicted"/>
<reference evidence="1" key="1">
    <citation type="submission" date="2015-04" db="UniProtKB">
        <authorList>
            <consortium name="EnsemblPlants"/>
        </authorList>
    </citation>
    <scope>IDENTIFICATION</scope>
    <source>
        <strain evidence="1">SL10</strain>
    </source>
</reference>
<reference evidence="1" key="2">
    <citation type="submission" date="2018-04" db="EMBL/GenBank/DDBJ databases">
        <title>OnivRS2 (Oryza nivara Reference Sequence Version 2).</title>
        <authorList>
            <person name="Zhang J."/>
            <person name="Kudrna D."/>
            <person name="Lee S."/>
            <person name="Talag J."/>
            <person name="Rajasekar S."/>
            <person name="Welchert J."/>
            <person name="Hsing Y.-I."/>
            <person name="Wing R.A."/>
        </authorList>
    </citation>
    <scope>NUCLEOTIDE SEQUENCE [LARGE SCALE GENOMIC DNA]</scope>
</reference>
<protein>
    <submittedName>
        <fullName evidence="1">Uncharacterized protein</fullName>
    </submittedName>
</protein>
<evidence type="ECO:0000313" key="2">
    <source>
        <dbReference type="Proteomes" id="UP000006591"/>
    </source>
</evidence>
<name>A0A0E0FGB5_ORYNI</name>
<keyword evidence="2" id="KW-1185">Reference proteome</keyword>
<evidence type="ECO:0000313" key="1">
    <source>
        <dbReference type="EnsemblPlants" id="ONIVA01G03730.1"/>
    </source>
</evidence>
<organism evidence="1">
    <name type="scientific">Oryza nivara</name>
    <name type="common">Indian wild rice</name>
    <name type="synonym">Oryza sativa f. spontanea</name>
    <dbReference type="NCBI Taxonomy" id="4536"/>
    <lineage>
        <taxon>Eukaryota</taxon>
        <taxon>Viridiplantae</taxon>
        <taxon>Streptophyta</taxon>
        <taxon>Embryophyta</taxon>
        <taxon>Tracheophyta</taxon>
        <taxon>Spermatophyta</taxon>
        <taxon>Magnoliopsida</taxon>
        <taxon>Liliopsida</taxon>
        <taxon>Poales</taxon>
        <taxon>Poaceae</taxon>
        <taxon>BOP clade</taxon>
        <taxon>Oryzoideae</taxon>
        <taxon>Oryzeae</taxon>
        <taxon>Oryzinae</taxon>
        <taxon>Oryza</taxon>
    </lineage>
</organism>
<accession>A0A0E0FGB5</accession>
<dbReference type="Proteomes" id="UP000006591">
    <property type="component" value="Chromosome 1"/>
</dbReference>
<sequence>MLVGISPQRPLELRFSLRRKVRFPMAGESVPARLLDGRFSDATRVGLRRLQVTPSQLQKLALLLFHEASALELLPVSPALKASSEASSLLDAAITAIVGTGRSPSKPHETLHNP</sequence>